<dbReference type="VEuPathDB" id="VectorBase:AATE005142"/>
<dbReference type="SMART" id="SM00490">
    <property type="entry name" value="HELICc"/>
    <property type="match status" value="1"/>
</dbReference>
<dbReference type="Pfam" id="PF00271">
    <property type="entry name" value="Helicase_C"/>
    <property type="match status" value="1"/>
</dbReference>
<feature type="domain" description="Helicase C-terminal" evidence="8">
    <location>
        <begin position="348"/>
        <end position="509"/>
    </location>
</feature>
<keyword evidence="3" id="KW-0378">Hydrolase</keyword>
<dbReference type="InterPro" id="IPR001650">
    <property type="entry name" value="Helicase_C-like"/>
</dbReference>
<dbReference type="GO" id="GO:0003724">
    <property type="term" value="F:RNA helicase activity"/>
    <property type="evidence" value="ECO:0007669"/>
    <property type="project" value="UniProtKB-EC"/>
</dbReference>
<proteinExistence type="predicted"/>
<sequence>MSNSKIWREPFEEVNVGDERSRINSVSLWRGRYHFTRGSYNRSRYVSRGYGQGRSNLGRYVCGNRVDSWRTDSGSDREQTNRSREPYVSTDAATSFRPGNGGNFNKLDEVPVRVCGRNPPASLGYTFLRAGLRKDVLMNMRKAEYTWPTPIQRYAIPVVLAGRDLLVCAQTGSGKKAAFVLPLINRLLSLDILEDESAPNPYILIVAPVQDIAHQIYSVARKFIRGTPLRMCLICGGTSMGYQQRLLDEGCHVMVATLSRLHQFLSRGSISLRNVKYLVLDDVDRILNMGFRPAIDQLLSVEHMPPNKARQTLMFSASFPRTVQELAAKLLHDHISVFVSVVGSAAADIEQIIYEVEQLRKRAMLEEILREDDASGTLIFVKMKRNVDRLAIELEKQHFTTVSVHGDRPHHEREEAISDFRNGRKDVLIATSVISRDLDFRSVRHVINYDMPTTIGEYVQRIGLTGRVGSKGRATSFYDPCVDHRMATYLMQVLNETGQAVPNFLDAAANMHAGRWEGFCQLESLFGGGDDREGPTQEDEQWGSKPVS</sequence>
<dbReference type="GO" id="GO:0010468">
    <property type="term" value="P:regulation of gene expression"/>
    <property type="evidence" value="ECO:0007669"/>
    <property type="project" value="UniProtKB-ARBA"/>
</dbReference>
<dbReference type="AlphaFoldDB" id="A0A182ITG4"/>
<dbReference type="STRING" id="41427.A0A182ITG4"/>
<dbReference type="CDD" id="cd18787">
    <property type="entry name" value="SF2_C_DEAD"/>
    <property type="match status" value="1"/>
</dbReference>
<evidence type="ECO:0000256" key="4">
    <source>
        <dbReference type="ARBA" id="ARBA00022806"/>
    </source>
</evidence>
<dbReference type="InterPro" id="IPR014014">
    <property type="entry name" value="RNA_helicase_DEAD_Q_motif"/>
</dbReference>
<dbReference type="InterPro" id="IPR014001">
    <property type="entry name" value="Helicase_ATP-bd"/>
</dbReference>
<keyword evidence="5" id="KW-0067">ATP-binding</keyword>
<dbReference type="PROSITE" id="PS51195">
    <property type="entry name" value="Q_MOTIF"/>
    <property type="match status" value="1"/>
</dbReference>
<evidence type="ECO:0000259" key="9">
    <source>
        <dbReference type="PROSITE" id="PS51195"/>
    </source>
</evidence>
<evidence type="ECO:0000259" key="7">
    <source>
        <dbReference type="PROSITE" id="PS51192"/>
    </source>
</evidence>
<dbReference type="EC" id="3.6.4.13" evidence="1"/>
<feature type="region of interest" description="Disordered" evidence="6">
    <location>
        <begin position="527"/>
        <end position="548"/>
    </location>
</feature>
<dbReference type="GO" id="GO:0016787">
    <property type="term" value="F:hydrolase activity"/>
    <property type="evidence" value="ECO:0007669"/>
    <property type="project" value="UniProtKB-KW"/>
</dbReference>
<reference evidence="10" key="1">
    <citation type="submission" date="2022-08" db="UniProtKB">
        <authorList>
            <consortium name="EnsemblMetazoa"/>
        </authorList>
    </citation>
    <scope>IDENTIFICATION</scope>
    <source>
        <strain evidence="10">EBRO</strain>
    </source>
</reference>
<dbReference type="GO" id="GO:0005524">
    <property type="term" value="F:ATP binding"/>
    <property type="evidence" value="ECO:0007669"/>
    <property type="project" value="UniProtKB-KW"/>
</dbReference>
<dbReference type="SMART" id="SM00487">
    <property type="entry name" value="DEXDc"/>
    <property type="match status" value="1"/>
</dbReference>
<dbReference type="GO" id="GO:0003676">
    <property type="term" value="F:nucleic acid binding"/>
    <property type="evidence" value="ECO:0007669"/>
    <property type="project" value="InterPro"/>
</dbReference>
<dbReference type="PROSITE" id="PS51192">
    <property type="entry name" value="HELICASE_ATP_BIND_1"/>
    <property type="match status" value="1"/>
</dbReference>
<dbReference type="SUPFAM" id="SSF52540">
    <property type="entry name" value="P-loop containing nucleoside triphosphate hydrolases"/>
    <property type="match status" value="1"/>
</dbReference>
<dbReference type="Pfam" id="PF00270">
    <property type="entry name" value="DEAD"/>
    <property type="match status" value="1"/>
</dbReference>
<keyword evidence="4" id="KW-0347">Helicase</keyword>
<feature type="compositionally biased region" description="Basic and acidic residues" evidence="6">
    <location>
        <begin position="70"/>
        <end position="85"/>
    </location>
</feature>
<evidence type="ECO:0000256" key="5">
    <source>
        <dbReference type="ARBA" id="ARBA00022840"/>
    </source>
</evidence>
<dbReference type="PANTHER" id="PTHR47958">
    <property type="entry name" value="ATP-DEPENDENT RNA HELICASE DBP3"/>
    <property type="match status" value="1"/>
</dbReference>
<evidence type="ECO:0000313" key="10">
    <source>
        <dbReference type="EnsemblMetazoa" id="AATE005142-PA.1"/>
    </source>
</evidence>
<evidence type="ECO:0000259" key="8">
    <source>
        <dbReference type="PROSITE" id="PS51194"/>
    </source>
</evidence>
<evidence type="ECO:0000256" key="6">
    <source>
        <dbReference type="SAM" id="MobiDB-lite"/>
    </source>
</evidence>
<evidence type="ECO:0000256" key="1">
    <source>
        <dbReference type="ARBA" id="ARBA00012552"/>
    </source>
</evidence>
<dbReference type="InterPro" id="IPR027417">
    <property type="entry name" value="P-loop_NTPase"/>
</dbReference>
<name>A0A182ITG4_ANOAO</name>
<dbReference type="PROSITE" id="PS51194">
    <property type="entry name" value="HELICASE_CTER"/>
    <property type="match status" value="1"/>
</dbReference>
<dbReference type="InterPro" id="IPR011545">
    <property type="entry name" value="DEAD/DEAH_box_helicase_dom"/>
</dbReference>
<dbReference type="EnsemblMetazoa" id="AATE005142-RA">
    <property type="protein sequence ID" value="AATE005142-PA.1"/>
    <property type="gene ID" value="AATE005142"/>
</dbReference>
<keyword evidence="2" id="KW-0547">Nucleotide-binding</keyword>
<protein>
    <recommendedName>
        <fullName evidence="1">RNA helicase</fullName>
        <ecNumber evidence="1">3.6.4.13</ecNumber>
    </recommendedName>
</protein>
<dbReference type="Gene3D" id="3.40.50.300">
    <property type="entry name" value="P-loop containing nucleotide triphosphate hydrolases"/>
    <property type="match status" value="2"/>
</dbReference>
<feature type="region of interest" description="Disordered" evidence="6">
    <location>
        <begin position="70"/>
        <end position="102"/>
    </location>
</feature>
<feature type="domain" description="DEAD-box RNA helicase Q" evidence="9">
    <location>
        <begin position="125"/>
        <end position="153"/>
    </location>
</feature>
<evidence type="ECO:0000256" key="3">
    <source>
        <dbReference type="ARBA" id="ARBA00022801"/>
    </source>
</evidence>
<feature type="domain" description="Helicase ATP-binding" evidence="7">
    <location>
        <begin position="156"/>
        <end position="337"/>
    </location>
</feature>
<accession>A0A182ITG4</accession>
<organism evidence="10">
    <name type="scientific">Anopheles atroparvus</name>
    <name type="common">European mosquito</name>
    <dbReference type="NCBI Taxonomy" id="41427"/>
    <lineage>
        <taxon>Eukaryota</taxon>
        <taxon>Metazoa</taxon>
        <taxon>Ecdysozoa</taxon>
        <taxon>Arthropoda</taxon>
        <taxon>Hexapoda</taxon>
        <taxon>Insecta</taxon>
        <taxon>Pterygota</taxon>
        <taxon>Neoptera</taxon>
        <taxon>Endopterygota</taxon>
        <taxon>Diptera</taxon>
        <taxon>Nematocera</taxon>
        <taxon>Culicoidea</taxon>
        <taxon>Culicidae</taxon>
        <taxon>Anophelinae</taxon>
        <taxon>Anopheles</taxon>
    </lineage>
</organism>
<evidence type="ECO:0000256" key="2">
    <source>
        <dbReference type="ARBA" id="ARBA00022741"/>
    </source>
</evidence>